<dbReference type="Gene3D" id="2.20.230.10">
    <property type="entry name" value="Resuscitation-promoting factor rpfb"/>
    <property type="match status" value="4"/>
</dbReference>
<comment type="caution">
    <text evidence="4">The sequence shown here is derived from an EMBL/GenBank/DDBJ whole genome shotgun (WGS) entry which is preliminary data.</text>
</comment>
<evidence type="ECO:0000256" key="1">
    <source>
        <dbReference type="ARBA" id="ARBA00022729"/>
    </source>
</evidence>
<dbReference type="EMBL" id="SRYK01000145">
    <property type="protein sequence ID" value="TGY51288.1"/>
    <property type="molecule type" value="Genomic_DNA"/>
</dbReference>
<evidence type="ECO:0000313" key="5">
    <source>
        <dbReference type="Proteomes" id="UP000306855"/>
    </source>
</evidence>
<gene>
    <name evidence="4" type="ORF">E5340_11670</name>
</gene>
<feature type="domain" description="G5" evidence="3">
    <location>
        <begin position="1"/>
        <end position="59"/>
    </location>
</feature>
<feature type="non-terminal residue" evidence="4">
    <location>
        <position position="296"/>
    </location>
</feature>
<feature type="region of interest" description="Disordered" evidence="2">
    <location>
        <begin position="141"/>
        <end position="188"/>
    </location>
</feature>
<feature type="domain" description="G5" evidence="3">
    <location>
        <begin position="64"/>
        <end position="145"/>
    </location>
</feature>
<sequence length="296" mass="32148">DPNMDSGTTAVKTPGQAGERTIVYEVTRDATGKEISRVEKSNTITKAPVTEVIARGTKVKEPEEPKVTVSEESKVESVGYETQYIEDPNMDSGTTAVKTPGQAGERTIVYEVTRDATGKEISRVEKSNTITKAPVTEVIARGTKVKEPEESKVTVSEESKVESVGYETQYIEDPNMDSGTTTVKTPGQAGERTIVYEVTRDATGKEISRVEKSNTITKAPVTEVIARGTKVKEPEESKVTVSEESKVESVGYETQYVADPELLEGTTSLRTPGQAGERTIVYEVTRDATGKEISRV</sequence>
<dbReference type="Pfam" id="PF07501">
    <property type="entry name" value="G5"/>
    <property type="match status" value="4"/>
</dbReference>
<organism evidence="4 5">
    <name type="scientific">Ligilactobacillus murinus</name>
    <dbReference type="NCBI Taxonomy" id="1622"/>
    <lineage>
        <taxon>Bacteria</taxon>
        <taxon>Bacillati</taxon>
        <taxon>Bacillota</taxon>
        <taxon>Bacilli</taxon>
        <taxon>Lactobacillales</taxon>
        <taxon>Lactobacillaceae</taxon>
        <taxon>Ligilactobacillus</taxon>
    </lineage>
</organism>
<feature type="compositionally biased region" description="Basic and acidic residues" evidence="2">
    <location>
        <begin position="58"/>
        <end position="75"/>
    </location>
</feature>
<keyword evidence="1" id="KW-0732">Signal</keyword>
<dbReference type="RefSeq" id="WP_191984876.1">
    <property type="nucleotide sequence ID" value="NZ_SRYK01000145.1"/>
</dbReference>
<feature type="region of interest" description="Disordered" evidence="2">
    <location>
        <begin position="57"/>
        <end position="78"/>
    </location>
</feature>
<reference evidence="4 5" key="1">
    <citation type="submission" date="2019-04" db="EMBL/GenBank/DDBJ databases">
        <title>Microbes associate with the intestines of laboratory mice.</title>
        <authorList>
            <person name="Navarre W."/>
            <person name="Wong E."/>
            <person name="Huang K."/>
            <person name="Tropini C."/>
            <person name="Ng K."/>
            <person name="Yu B."/>
        </authorList>
    </citation>
    <scope>NUCLEOTIDE SEQUENCE [LARGE SCALE GENOMIC DNA]</scope>
    <source>
        <strain evidence="4 5">NM26_J9</strain>
    </source>
</reference>
<evidence type="ECO:0000313" key="4">
    <source>
        <dbReference type="EMBL" id="TGY51288.1"/>
    </source>
</evidence>
<dbReference type="PROSITE" id="PS51109">
    <property type="entry name" value="G5"/>
    <property type="match status" value="4"/>
</dbReference>
<dbReference type="InterPro" id="IPR011098">
    <property type="entry name" value="G5_dom"/>
</dbReference>
<proteinExistence type="predicted"/>
<dbReference type="SMART" id="SM01208">
    <property type="entry name" value="G5"/>
    <property type="match status" value="4"/>
</dbReference>
<evidence type="ECO:0000256" key="2">
    <source>
        <dbReference type="SAM" id="MobiDB-lite"/>
    </source>
</evidence>
<dbReference type="Proteomes" id="UP000306855">
    <property type="component" value="Unassembled WGS sequence"/>
</dbReference>
<dbReference type="AlphaFoldDB" id="A0A4S2E7B8"/>
<name>A0A4S2E7B8_9LACO</name>
<accession>A0A4S2E7B8</accession>
<feature type="domain" description="G5" evidence="3">
    <location>
        <begin position="236"/>
        <end position="296"/>
    </location>
</feature>
<feature type="domain" description="G5" evidence="3">
    <location>
        <begin position="150"/>
        <end position="231"/>
    </location>
</feature>
<evidence type="ECO:0000259" key="3">
    <source>
        <dbReference type="PROSITE" id="PS51109"/>
    </source>
</evidence>
<feature type="non-terminal residue" evidence="4">
    <location>
        <position position="1"/>
    </location>
</feature>
<protein>
    <recommendedName>
        <fullName evidence="3">G5 domain-containing protein</fullName>
    </recommendedName>
</protein>
<feature type="compositionally biased region" description="Basic and acidic residues" evidence="2">
    <location>
        <begin position="144"/>
        <end position="161"/>
    </location>
</feature>